<dbReference type="AlphaFoldDB" id="A0A0E9X1P8"/>
<reference evidence="1" key="2">
    <citation type="journal article" date="2015" name="Fish Shellfish Immunol.">
        <title>Early steps in the European eel (Anguilla anguilla)-Vibrio vulnificus interaction in the gills: Role of the RtxA13 toxin.</title>
        <authorList>
            <person name="Callol A."/>
            <person name="Pajuelo D."/>
            <person name="Ebbesson L."/>
            <person name="Teles M."/>
            <person name="MacKenzie S."/>
            <person name="Amaro C."/>
        </authorList>
    </citation>
    <scope>NUCLEOTIDE SEQUENCE</scope>
</reference>
<evidence type="ECO:0000313" key="1">
    <source>
        <dbReference type="EMBL" id="JAH96504.1"/>
    </source>
</evidence>
<protein>
    <submittedName>
        <fullName evidence="1">Uncharacterized protein</fullName>
    </submittedName>
</protein>
<dbReference type="EMBL" id="GBXM01012073">
    <property type="protein sequence ID" value="JAH96504.1"/>
    <property type="molecule type" value="Transcribed_RNA"/>
</dbReference>
<proteinExistence type="predicted"/>
<organism evidence="1">
    <name type="scientific">Anguilla anguilla</name>
    <name type="common">European freshwater eel</name>
    <name type="synonym">Muraena anguilla</name>
    <dbReference type="NCBI Taxonomy" id="7936"/>
    <lineage>
        <taxon>Eukaryota</taxon>
        <taxon>Metazoa</taxon>
        <taxon>Chordata</taxon>
        <taxon>Craniata</taxon>
        <taxon>Vertebrata</taxon>
        <taxon>Euteleostomi</taxon>
        <taxon>Actinopterygii</taxon>
        <taxon>Neopterygii</taxon>
        <taxon>Teleostei</taxon>
        <taxon>Anguilliformes</taxon>
        <taxon>Anguillidae</taxon>
        <taxon>Anguilla</taxon>
    </lineage>
</organism>
<name>A0A0E9X1P8_ANGAN</name>
<accession>A0A0E9X1P8</accession>
<sequence length="68" mass="7399">MHTFKCKYGFSASAVGINVSGTTAFTRGLMEELQLSSEAGLHCSVDVVDVKCLYCTVNESQSLNLMYL</sequence>
<reference evidence="1" key="1">
    <citation type="submission" date="2014-11" db="EMBL/GenBank/DDBJ databases">
        <authorList>
            <person name="Amaro Gonzalez C."/>
        </authorList>
    </citation>
    <scope>NUCLEOTIDE SEQUENCE</scope>
</reference>